<keyword evidence="2" id="KW-1185">Reference proteome</keyword>
<proteinExistence type="predicted"/>
<sequence>MHRATKNLRKVLDSVAASNEAAAIEAMRAADQIKDELLRQRLLKAVHELNQGAAELRRVREDVPGREIRLA</sequence>
<evidence type="ECO:0000313" key="1">
    <source>
        <dbReference type="EMBL" id="SDN33843.1"/>
    </source>
</evidence>
<reference evidence="2" key="1">
    <citation type="submission" date="2016-10" db="EMBL/GenBank/DDBJ databases">
        <authorList>
            <person name="Varghese N."/>
            <person name="Submissions S."/>
        </authorList>
    </citation>
    <scope>NUCLEOTIDE SEQUENCE [LARGE SCALE GENOMIC DNA]</scope>
    <source>
        <strain evidence="2">JCM 21621</strain>
    </source>
</reference>
<dbReference type="RefSeq" id="WP_084310024.1">
    <property type="nucleotide sequence ID" value="NZ_FNIJ01000002.1"/>
</dbReference>
<gene>
    <name evidence="1" type="ORF">SAMN05216193_102269</name>
</gene>
<dbReference type="OrthoDB" id="7017312at2"/>
<organism evidence="1 2">
    <name type="scientific">Pseudomonas jinjuensis</name>
    <dbReference type="NCBI Taxonomy" id="198616"/>
    <lineage>
        <taxon>Bacteria</taxon>
        <taxon>Pseudomonadati</taxon>
        <taxon>Pseudomonadota</taxon>
        <taxon>Gammaproteobacteria</taxon>
        <taxon>Pseudomonadales</taxon>
        <taxon>Pseudomonadaceae</taxon>
        <taxon>Pseudomonas</taxon>
    </lineage>
</organism>
<evidence type="ECO:0000313" key="2">
    <source>
        <dbReference type="Proteomes" id="UP000242957"/>
    </source>
</evidence>
<accession>A0A1H0AL47</accession>
<name>A0A1H0AL47_9PSED</name>
<dbReference type="Proteomes" id="UP000242957">
    <property type="component" value="Unassembled WGS sequence"/>
</dbReference>
<protein>
    <submittedName>
        <fullName evidence="1">Uncharacterized protein</fullName>
    </submittedName>
</protein>
<dbReference type="EMBL" id="FNIJ01000002">
    <property type="protein sequence ID" value="SDN33843.1"/>
    <property type="molecule type" value="Genomic_DNA"/>
</dbReference>
<dbReference type="AlphaFoldDB" id="A0A1H0AL47"/>
<dbReference type="STRING" id="198616.SAMN05216193_102269"/>